<reference evidence="2" key="1">
    <citation type="submission" date="2022-07" db="EMBL/GenBank/DDBJ databases">
        <title>Phylogenomic reconstructions and comparative analyses of Kickxellomycotina fungi.</title>
        <authorList>
            <person name="Reynolds N.K."/>
            <person name="Stajich J.E."/>
            <person name="Barry K."/>
            <person name="Grigoriev I.V."/>
            <person name="Crous P."/>
            <person name="Smith M.E."/>
        </authorList>
    </citation>
    <scope>NUCLEOTIDE SEQUENCE</scope>
    <source>
        <strain evidence="2">BCRC 34297</strain>
    </source>
</reference>
<organism evidence="2 3">
    <name type="scientific">Coemansia pectinata</name>
    <dbReference type="NCBI Taxonomy" id="1052879"/>
    <lineage>
        <taxon>Eukaryota</taxon>
        <taxon>Fungi</taxon>
        <taxon>Fungi incertae sedis</taxon>
        <taxon>Zoopagomycota</taxon>
        <taxon>Kickxellomycotina</taxon>
        <taxon>Kickxellomycetes</taxon>
        <taxon>Kickxellales</taxon>
        <taxon>Kickxellaceae</taxon>
        <taxon>Coemansia</taxon>
    </lineage>
</organism>
<evidence type="ECO:0000256" key="1">
    <source>
        <dbReference type="SAM" id="MobiDB-lite"/>
    </source>
</evidence>
<dbReference type="OrthoDB" id="5580057at2759"/>
<dbReference type="Proteomes" id="UP001140011">
    <property type="component" value="Unassembled WGS sequence"/>
</dbReference>
<evidence type="ECO:0000313" key="3">
    <source>
        <dbReference type="Proteomes" id="UP001140011"/>
    </source>
</evidence>
<name>A0A9W8L946_9FUNG</name>
<comment type="caution">
    <text evidence="2">The sequence shown here is derived from an EMBL/GenBank/DDBJ whole genome shotgun (WGS) entry which is preliminary data.</text>
</comment>
<sequence>MCSVRHVGSIIALYIEPDIEHKPANESGGQESVRPATDSSLRVVKTPRSSLPLYLDKRMATRCRKLKEDVAALQMVNSKCITWMHKRGTISSAPHQYEADMGHQEENEPKTLPGSYKAYICNLQSTLELLKQAIAEMENGIRHAYPEYK</sequence>
<dbReference type="AlphaFoldDB" id="A0A9W8L946"/>
<keyword evidence="3" id="KW-1185">Reference proteome</keyword>
<evidence type="ECO:0000313" key="2">
    <source>
        <dbReference type="EMBL" id="KAJ2748831.1"/>
    </source>
</evidence>
<feature type="region of interest" description="Disordered" evidence="1">
    <location>
        <begin position="21"/>
        <end position="41"/>
    </location>
</feature>
<proteinExistence type="predicted"/>
<protein>
    <submittedName>
        <fullName evidence="2">Uncharacterized protein</fullName>
    </submittedName>
</protein>
<gene>
    <name evidence="2" type="ORF">GGI19_005948</name>
</gene>
<accession>A0A9W8L946</accession>
<dbReference type="EMBL" id="JANBUH010000954">
    <property type="protein sequence ID" value="KAJ2748831.1"/>
    <property type="molecule type" value="Genomic_DNA"/>
</dbReference>